<evidence type="ECO:0000256" key="6">
    <source>
        <dbReference type="ARBA" id="ARBA00022989"/>
    </source>
</evidence>
<keyword evidence="12" id="KW-1185">Reference proteome</keyword>
<dbReference type="InterPro" id="IPR011555">
    <property type="entry name" value="ATPase_proteolipid_su_C_euk"/>
</dbReference>
<dbReference type="InterPro" id="IPR002379">
    <property type="entry name" value="ATPase_proteolipid_c-like_dom"/>
</dbReference>
<dbReference type="EMBL" id="BRXW01000257">
    <property type="protein sequence ID" value="GMI16589.1"/>
    <property type="molecule type" value="Genomic_DNA"/>
</dbReference>
<feature type="transmembrane region" description="Helical" evidence="9">
    <location>
        <begin position="164"/>
        <end position="189"/>
    </location>
</feature>
<organism evidence="11 12">
    <name type="scientific">Triparma laevis f. longispina</name>
    <dbReference type="NCBI Taxonomy" id="1714387"/>
    <lineage>
        <taxon>Eukaryota</taxon>
        <taxon>Sar</taxon>
        <taxon>Stramenopiles</taxon>
        <taxon>Ochrophyta</taxon>
        <taxon>Bolidophyceae</taxon>
        <taxon>Parmales</taxon>
        <taxon>Triparmaceae</taxon>
        <taxon>Triparma</taxon>
    </lineage>
</organism>
<dbReference type="GO" id="GO:0046961">
    <property type="term" value="F:proton-transporting ATPase activity, rotational mechanism"/>
    <property type="evidence" value="ECO:0007669"/>
    <property type="project" value="InterPro"/>
</dbReference>
<evidence type="ECO:0000256" key="2">
    <source>
        <dbReference type="ARBA" id="ARBA00007296"/>
    </source>
</evidence>
<dbReference type="SUPFAM" id="SSF81333">
    <property type="entry name" value="F1F0 ATP synthase subunit C"/>
    <property type="match status" value="2"/>
</dbReference>
<comment type="caution">
    <text evidence="11">The sequence shown here is derived from an EMBL/GenBank/DDBJ whole genome shotgun (WGS) entry which is preliminary data.</text>
</comment>
<dbReference type="PANTHER" id="PTHR10263">
    <property type="entry name" value="V-TYPE PROTON ATPASE PROTEOLIPID SUBUNIT"/>
    <property type="match status" value="1"/>
</dbReference>
<dbReference type="NCBIfam" id="TIGR01100">
    <property type="entry name" value="V_ATP_synt_C"/>
    <property type="match status" value="1"/>
</dbReference>
<protein>
    <recommendedName>
        <fullName evidence="9">V-type proton ATPase proteolipid subunit</fullName>
    </recommendedName>
</protein>
<feature type="transmembrane region" description="Helical" evidence="9">
    <location>
        <begin position="59"/>
        <end position="80"/>
    </location>
</feature>
<evidence type="ECO:0000313" key="12">
    <source>
        <dbReference type="Proteomes" id="UP001165122"/>
    </source>
</evidence>
<dbReference type="InterPro" id="IPR035921">
    <property type="entry name" value="F/V-ATP_Csub_sf"/>
</dbReference>
<evidence type="ECO:0000256" key="4">
    <source>
        <dbReference type="ARBA" id="ARBA00022692"/>
    </source>
</evidence>
<evidence type="ECO:0000313" key="11">
    <source>
        <dbReference type="EMBL" id="GMI16589.1"/>
    </source>
</evidence>
<accession>A0A9W7FQX9</accession>
<comment type="subcellular location">
    <subcellularLocation>
        <location evidence="1">Membrane</location>
        <topology evidence="1">Multi-pass membrane protein</topology>
    </subcellularLocation>
    <subcellularLocation>
        <location evidence="9">Vacuole membrane</location>
        <topology evidence="9">Multi-pass membrane protein</topology>
    </subcellularLocation>
</comment>
<proteinExistence type="inferred from homology"/>
<dbReference type="Gene3D" id="1.20.120.610">
    <property type="entry name" value="lithium bound rotor ring of v- atpase"/>
    <property type="match status" value="1"/>
</dbReference>
<evidence type="ECO:0000256" key="7">
    <source>
        <dbReference type="ARBA" id="ARBA00023065"/>
    </source>
</evidence>
<dbReference type="InterPro" id="IPR000245">
    <property type="entry name" value="ATPase_proteolipid_csu"/>
</dbReference>
<dbReference type="AlphaFoldDB" id="A0A9W7FQX9"/>
<dbReference type="GO" id="GO:0033179">
    <property type="term" value="C:proton-transporting V-type ATPase, V0 domain"/>
    <property type="evidence" value="ECO:0007669"/>
    <property type="project" value="InterPro"/>
</dbReference>
<evidence type="ECO:0000256" key="9">
    <source>
        <dbReference type="RuleBase" id="RU363060"/>
    </source>
</evidence>
<evidence type="ECO:0000256" key="8">
    <source>
        <dbReference type="ARBA" id="ARBA00023136"/>
    </source>
</evidence>
<dbReference type="Proteomes" id="UP001165122">
    <property type="component" value="Unassembled WGS sequence"/>
</dbReference>
<keyword evidence="6 9" id="KW-1133">Transmembrane helix</keyword>
<dbReference type="Pfam" id="PF00137">
    <property type="entry name" value="ATP-synt_C"/>
    <property type="match status" value="2"/>
</dbReference>
<keyword evidence="3 9" id="KW-0813">Transport</keyword>
<feature type="domain" description="V-ATPase proteolipid subunit C-like" evidence="10">
    <location>
        <begin position="103"/>
        <end position="189"/>
    </location>
</feature>
<sequence length="199" mass="20628">MVDAQYEMMCPAIAPIFGYFGVIAATVLSNMGAAYGTAKAGVGIMKSGVLCPELIWKNLIPIIMAGVNGIYGLITAIIILNNITQPNVDGFRVYSLYTGFGHMAAGLCCGLCGMASGMCIGVSGDAGIRAFTQVDWQSKNAPRKVRGMVGGAGGKKKGGSAESVFVGSVLIQVFGGNLALYGMITAIILTQTYYQCVDG</sequence>
<feature type="transmembrane region" description="Helical" evidence="9">
    <location>
        <begin position="100"/>
        <end position="122"/>
    </location>
</feature>
<name>A0A9W7FQX9_9STRA</name>
<keyword evidence="5 9" id="KW-0375">Hydrogen ion transport</keyword>
<dbReference type="OrthoDB" id="193335at2759"/>
<keyword evidence="7 9" id="KW-0406">Ion transport</keyword>
<evidence type="ECO:0000259" key="10">
    <source>
        <dbReference type="Pfam" id="PF00137"/>
    </source>
</evidence>
<evidence type="ECO:0000256" key="1">
    <source>
        <dbReference type="ARBA" id="ARBA00004141"/>
    </source>
</evidence>
<dbReference type="PRINTS" id="PR00122">
    <property type="entry name" value="VACATPASE"/>
</dbReference>
<comment type="similarity">
    <text evidence="2 9">Belongs to the V-ATPase proteolipid subunit family.</text>
</comment>
<gene>
    <name evidence="11" type="ORF">TrLO_g15611</name>
</gene>
<dbReference type="GO" id="GO:0005774">
    <property type="term" value="C:vacuolar membrane"/>
    <property type="evidence" value="ECO:0007669"/>
    <property type="project" value="UniProtKB-SubCell"/>
</dbReference>
<dbReference type="CDD" id="cd18176">
    <property type="entry name" value="ATP-synt_Vo_c_ATP6C_rpt2"/>
    <property type="match status" value="1"/>
</dbReference>
<feature type="transmembrane region" description="Helical" evidence="9">
    <location>
        <begin position="12"/>
        <end position="38"/>
    </location>
</feature>
<keyword evidence="9" id="KW-0926">Vacuole</keyword>
<evidence type="ECO:0000256" key="5">
    <source>
        <dbReference type="ARBA" id="ARBA00022781"/>
    </source>
</evidence>
<keyword evidence="8 9" id="KW-0472">Membrane</keyword>
<dbReference type="CDD" id="cd18175">
    <property type="entry name" value="ATP-synt_Vo_c_ATP6C_rpt1"/>
    <property type="match status" value="1"/>
</dbReference>
<reference evidence="12" key="1">
    <citation type="journal article" date="2023" name="Commun. Biol.">
        <title>Genome analysis of Parmales, the sister group of diatoms, reveals the evolutionary specialization of diatoms from phago-mixotrophs to photoautotrophs.</title>
        <authorList>
            <person name="Ban H."/>
            <person name="Sato S."/>
            <person name="Yoshikawa S."/>
            <person name="Yamada K."/>
            <person name="Nakamura Y."/>
            <person name="Ichinomiya M."/>
            <person name="Sato N."/>
            <person name="Blanc-Mathieu R."/>
            <person name="Endo H."/>
            <person name="Kuwata A."/>
            <person name="Ogata H."/>
        </authorList>
    </citation>
    <scope>NUCLEOTIDE SEQUENCE [LARGE SCALE GENOMIC DNA]</scope>
    <source>
        <strain evidence="12">NIES 3700</strain>
    </source>
</reference>
<evidence type="ECO:0000256" key="3">
    <source>
        <dbReference type="ARBA" id="ARBA00022448"/>
    </source>
</evidence>
<feature type="domain" description="V-ATPase proteolipid subunit C-like" evidence="10">
    <location>
        <begin position="20"/>
        <end position="79"/>
    </location>
</feature>
<keyword evidence="4 9" id="KW-0812">Transmembrane</keyword>